<accession>A0A6J7M4R1</accession>
<feature type="domain" description="3-hydroxyacyl-CoA dehydrogenase NAD binding" evidence="3">
    <location>
        <begin position="11"/>
        <end position="189"/>
    </location>
</feature>
<dbReference type="GO" id="GO:0006635">
    <property type="term" value="P:fatty acid beta-oxidation"/>
    <property type="evidence" value="ECO:0007669"/>
    <property type="project" value="TreeGrafter"/>
</dbReference>
<protein>
    <submittedName>
        <fullName evidence="5">Unannotated protein</fullName>
    </submittedName>
</protein>
<dbReference type="SUPFAM" id="SSF48179">
    <property type="entry name" value="6-phosphogluconate dehydrogenase C-terminal domain-like"/>
    <property type="match status" value="1"/>
</dbReference>
<dbReference type="InterPro" id="IPR036291">
    <property type="entry name" value="NAD(P)-bd_dom_sf"/>
</dbReference>
<reference evidence="5" key="1">
    <citation type="submission" date="2020-05" db="EMBL/GenBank/DDBJ databases">
        <authorList>
            <person name="Chiriac C."/>
            <person name="Salcher M."/>
            <person name="Ghai R."/>
            <person name="Kavagutti S V."/>
        </authorList>
    </citation>
    <scope>NUCLEOTIDE SEQUENCE</scope>
</reference>
<evidence type="ECO:0000256" key="1">
    <source>
        <dbReference type="ARBA" id="ARBA00023002"/>
    </source>
</evidence>
<dbReference type="NCBIfam" id="NF005875">
    <property type="entry name" value="PRK07819.1"/>
    <property type="match status" value="1"/>
</dbReference>
<dbReference type="InterPro" id="IPR008927">
    <property type="entry name" value="6-PGluconate_DH-like_C_sf"/>
</dbReference>
<dbReference type="Pfam" id="PF02737">
    <property type="entry name" value="3HCDH_N"/>
    <property type="match status" value="1"/>
</dbReference>
<evidence type="ECO:0000313" key="6">
    <source>
        <dbReference type="EMBL" id="CAB5029963.1"/>
    </source>
</evidence>
<evidence type="ECO:0000313" key="5">
    <source>
        <dbReference type="EMBL" id="CAB4975721.1"/>
    </source>
</evidence>
<dbReference type="EMBL" id="CAFBPQ010000048">
    <property type="protein sequence ID" value="CAB5029963.1"/>
    <property type="molecule type" value="Genomic_DNA"/>
</dbReference>
<feature type="domain" description="3-hydroxyacyl-CoA dehydrogenase C-terminal" evidence="2">
    <location>
        <begin position="192"/>
        <end position="288"/>
    </location>
</feature>
<dbReference type="FunFam" id="3.40.50.720:FF:000009">
    <property type="entry name" value="Fatty oxidation complex, alpha subunit"/>
    <property type="match status" value="1"/>
</dbReference>
<keyword evidence="1" id="KW-0560">Oxidoreductase</keyword>
<dbReference type="PANTHER" id="PTHR48075">
    <property type="entry name" value="3-HYDROXYACYL-COA DEHYDROGENASE FAMILY PROTEIN"/>
    <property type="match status" value="1"/>
</dbReference>
<dbReference type="SUPFAM" id="SSF51735">
    <property type="entry name" value="NAD(P)-binding Rossmann-fold domains"/>
    <property type="match status" value="1"/>
</dbReference>
<dbReference type="GO" id="GO:0008691">
    <property type="term" value="F:3-hydroxybutyryl-CoA dehydrogenase activity"/>
    <property type="evidence" value="ECO:0007669"/>
    <property type="project" value="TreeGrafter"/>
</dbReference>
<dbReference type="InterPro" id="IPR013328">
    <property type="entry name" value="6PGD_dom2"/>
</dbReference>
<dbReference type="Gene3D" id="3.40.50.720">
    <property type="entry name" value="NAD(P)-binding Rossmann-like Domain"/>
    <property type="match status" value="1"/>
</dbReference>
<gene>
    <name evidence="4" type="ORF">UFOPK3605_01509</name>
    <name evidence="5" type="ORF">UFOPK3897_00794</name>
    <name evidence="6" type="ORF">UFOPK4121_01269</name>
</gene>
<dbReference type="GO" id="GO:0070403">
    <property type="term" value="F:NAD+ binding"/>
    <property type="evidence" value="ECO:0007669"/>
    <property type="project" value="InterPro"/>
</dbReference>
<dbReference type="InterPro" id="IPR022694">
    <property type="entry name" value="3-OHacyl-CoA_DH"/>
</dbReference>
<dbReference type="EMBL" id="CAFBOF010000013">
    <property type="protein sequence ID" value="CAB4975721.1"/>
    <property type="molecule type" value="Genomic_DNA"/>
</dbReference>
<sequence length="291" mass="31180">MSTSLTANLKNVGVVGSGIMGSGIAEVAAKSGFNVILRSRAQASADAMLAGLDKSLAKQVERGKLEEATRDEIRGRVRAVTDLAELSECDLVLESIVEDLPAKRELFSQLSKICSDKTILATNTSTLPVVEMAMVTDHPEQICGIHFFNPAPMMALVEIVRPITASDEVIATARAFAEACGKTVVDVRDQAGFIVNALLFPYLNNAINLLDGGVASRDDIDAAMKGGCNFPMGPLELLDLVGLDTSLAIIGALYEEFRQPNYAPAPLLQRMVSANRLGRKSGRGFYDYSKK</sequence>
<dbReference type="Pfam" id="PF00725">
    <property type="entry name" value="3HCDH"/>
    <property type="match status" value="1"/>
</dbReference>
<dbReference type="InterPro" id="IPR006108">
    <property type="entry name" value="3HC_DH_C"/>
</dbReference>
<name>A0A6J7M4R1_9ZZZZ</name>
<evidence type="ECO:0000259" key="2">
    <source>
        <dbReference type="Pfam" id="PF00725"/>
    </source>
</evidence>
<organism evidence="5">
    <name type="scientific">freshwater metagenome</name>
    <dbReference type="NCBI Taxonomy" id="449393"/>
    <lineage>
        <taxon>unclassified sequences</taxon>
        <taxon>metagenomes</taxon>
        <taxon>ecological metagenomes</taxon>
    </lineage>
</organism>
<proteinExistence type="predicted"/>
<dbReference type="EMBL" id="CAFBMM010000116">
    <property type="protein sequence ID" value="CAB4917935.1"/>
    <property type="molecule type" value="Genomic_DNA"/>
</dbReference>
<dbReference type="PANTHER" id="PTHR48075:SF9">
    <property type="entry name" value="3-HYDROXYBUTYRYL-COA DEHYDROGENASE"/>
    <property type="match status" value="1"/>
</dbReference>
<evidence type="ECO:0000313" key="4">
    <source>
        <dbReference type="EMBL" id="CAB4917935.1"/>
    </source>
</evidence>
<dbReference type="InterPro" id="IPR006176">
    <property type="entry name" value="3-OHacyl-CoA_DH_NAD-bd"/>
</dbReference>
<dbReference type="Gene3D" id="1.10.1040.10">
    <property type="entry name" value="N-(1-d-carboxylethyl)-l-norvaline Dehydrogenase, domain 2"/>
    <property type="match status" value="1"/>
</dbReference>
<dbReference type="PIRSF" id="PIRSF000105">
    <property type="entry name" value="HCDH"/>
    <property type="match status" value="1"/>
</dbReference>
<dbReference type="AlphaFoldDB" id="A0A6J7M4R1"/>
<evidence type="ECO:0000259" key="3">
    <source>
        <dbReference type="Pfam" id="PF02737"/>
    </source>
</evidence>